<dbReference type="EMBL" id="JAKKPZ010000061">
    <property type="protein sequence ID" value="KAI1704951.1"/>
    <property type="molecule type" value="Genomic_DNA"/>
</dbReference>
<keyword evidence="2" id="KW-1185">Reference proteome</keyword>
<evidence type="ECO:0000313" key="1">
    <source>
        <dbReference type="EMBL" id="KAI1704951.1"/>
    </source>
</evidence>
<name>A0AAD4MVF3_9BILA</name>
<accession>A0AAD4MVF3</accession>
<sequence length="109" mass="12210">MSNPQHILCNRDDECVQSKESRCYKLEPYLQGRCYQEGKVCSEDLDCFSDIHTQGFSCVKPKGKMGICAPAQQGCFTTQDCFTPLRCTSYGQCVTPYTLGNEKELATMA</sequence>
<comment type="caution">
    <text evidence="1">The sequence shown here is derived from an EMBL/GenBank/DDBJ whole genome shotgun (WGS) entry which is preliminary data.</text>
</comment>
<reference evidence="1" key="1">
    <citation type="submission" date="2022-01" db="EMBL/GenBank/DDBJ databases">
        <title>Genome Sequence Resource for Two Populations of Ditylenchus destructor, the Migratory Endoparasitic Phytonematode.</title>
        <authorList>
            <person name="Zhang H."/>
            <person name="Lin R."/>
            <person name="Xie B."/>
        </authorList>
    </citation>
    <scope>NUCLEOTIDE SEQUENCE</scope>
    <source>
        <strain evidence="1">BazhouSP</strain>
    </source>
</reference>
<gene>
    <name evidence="1" type="ORF">DdX_13881</name>
</gene>
<proteinExistence type="predicted"/>
<organism evidence="1 2">
    <name type="scientific">Ditylenchus destructor</name>
    <dbReference type="NCBI Taxonomy" id="166010"/>
    <lineage>
        <taxon>Eukaryota</taxon>
        <taxon>Metazoa</taxon>
        <taxon>Ecdysozoa</taxon>
        <taxon>Nematoda</taxon>
        <taxon>Chromadorea</taxon>
        <taxon>Rhabditida</taxon>
        <taxon>Tylenchina</taxon>
        <taxon>Tylenchomorpha</taxon>
        <taxon>Sphaerularioidea</taxon>
        <taxon>Anguinidae</taxon>
        <taxon>Anguininae</taxon>
        <taxon>Ditylenchus</taxon>
    </lineage>
</organism>
<dbReference type="AlphaFoldDB" id="A0AAD4MVF3"/>
<protein>
    <submittedName>
        <fullName evidence="1">Uncharacterized protein</fullName>
    </submittedName>
</protein>
<evidence type="ECO:0000313" key="2">
    <source>
        <dbReference type="Proteomes" id="UP001201812"/>
    </source>
</evidence>
<dbReference type="Proteomes" id="UP001201812">
    <property type="component" value="Unassembled WGS sequence"/>
</dbReference>